<keyword evidence="9" id="KW-0496">Mitochondrion</keyword>
<feature type="compositionally biased region" description="Low complexity" evidence="13">
    <location>
        <begin position="562"/>
        <end position="594"/>
    </location>
</feature>
<evidence type="ECO:0000256" key="12">
    <source>
        <dbReference type="RuleBase" id="RU003651"/>
    </source>
</evidence>
<accession>A0AAN6TI19</accession>
<comment type="caution">
    <text evidence="16">The sequence shown here is derived from an EMBL/GenBank/DDBJ whole genome shotgun (WGS) entry which is preliminary data.</text>
</comment>
<feature type="region of interest" description="Disordered" evidence="13">
    <location>
        <begin position="509"/>
        <end position="615"/>
    </location>
</feature>
<proteinExistence type="inferred from homology"/>
<evidence type="ECO:0000256" key="2">
    <source>
        <dbReference type="ARBA" id="ARBA00007448"/>
    </source>
</evidence>
<dbReference type="GeneID" id="89935332"/>
<comment type="similarity">
    <text evidence="2">Belongs to the AAA ATPase family. BCS1 subfamily.</text>
</comment>
<organism evidence="16 17">
    <name type="scientific">Canariomyces notabilis</name>
    <dbReference type="NCBI Taxonomy" id="2074819"/>
    <lineage>
        <taxon>Eukaryota</taxon>
        <taxon>Fungi</taxon>
        <taxon>Dikarya</taxon>
        <taxon>Ascomycota</taxon>
        <taxon>Pezizomycotina</taxon>
        <taxon>Sordariomycetes</taxon>
        <taxon>Sordariomycetidae</taxon>
        <taxon>Sordariales</taxon>
        <taxon>Chaetomiaceae</taxon>
        <taxon>Canariomyces</taxon>
    </lineage>
</organism>
<evidence type="ECO:0000259" key="14">
    <source>
        <dbReference type="SMART" id="SM00382"/>
    </source>
</evidence>
<dbReference type="RefSeq" id="XP_064672096.1">
    <property type="nucleotide sequence ID" value="XM_064811207.1"/>
</dbReference>
<feature type="domain" description="BCS1 N-terminal" evidence="15">
    <location>
        <begin position="73"/>
        <end position="287"/>
    </location>
</feature>
<evidence type="ECO:0000256" key="9">
    <source>
        <dbReference type="ARBA" id="ARBA00023128"/>
    </source>
</evidence>
<dbReference type="InterPro" id="IPR003593">
    <property type="entry name" value="AAA+_ATPase"/>
</dbReference>
<feature type="domain" description="AAA+ ATPase" evidence="14">
    <location>
        <begin position="320"/>
        <end position="495"/>
    </location>
</feature>
<dbReference type="PANTHER" id="PTHR23070">
    <property type="entry name" value="BCS1 AAA-TYPE ATPASE"/>
    <property type="match status" value="1"/>
</dbReference>
<dbReference type="Pfam" id="PF08740">
    <property type="entry name" value="BCS1_N"/>
    <property type="match status" value="1"/>
</dbReference>
<dbReference type="EMBL" id="MU853336">
    <property type="protein sequence ID" value="KAK4114526.1"/>
    <property type="molecule type" value="Genomic_DNA"/>
</dbReference>
<evidence type="ECO:0000256" key="13">
    <source>
        <dbReference type="SAM" id="MobiDB-lite"/>
    </source>
</evidence>
<sequence>MDLHNLIRGALPTLVTNTTNSSSNGSSAEHGLPHGILESLTPLLGAAQFNPLVKLFVVLNSIVGSRFGLDPALLLSAIGLIWALNKLCRQLYSAFQGLVSKYLTAHIQISSTDDIYLHMMKWLASQPSMVNSRSLTAETVSKGAWDEDEELELLAKRQASDTSSSYLNFSNQEAKAAPRFTPALGMHNFWFRGRYFGLHRKQESLFEETYASGMPSFKDKETIILTCFGRSPDPIKQLLQHAKEQYYIGHQAKTTIKRPAAQAMRRYGNRHTWQQVAVRPVRPMRTVVLDEQQKNMILSDVNEYLHPATPRWYANRGIPLRRGYLFHGPPGTGKTSLSFALAGVFGLDIYVISLLDPSLTEEDLSALFITLPRRCVVLLEDIDSAGLTRPSGSDASDVGRKTANGQDGTGKETGTAGHTSKEDWKVSDLARELKKQSGSDEKKAISLSGLLNAIDGVASHEGRVLIMTTNRPETLDEALIRPGRVDLQVAFTNATQDQARELFMRMYEPDSNLTDPGEDGPRSPCQLPPLTPFSEPPPTPFSPSSFTDISSSMGVEAEAENEPPSNTAPSAASSLAAVASSNSNNKPAPLNLNSHSHSSTAKLDPPNSSTSSIDNGAIVTSSEETIDQLQPGELARIASAFAAKIPSGQFSPAELQGFLLKRKKTPRRALAEVDAWVEALQQQKANKTKVLQVQ</sequence>
<comment type="subcellular location">
    <subcellularLocation>
        <location evidence="1">Mitochondrion inner membrane</location>
        <topology evidence="1">Single-pass membrane protein</topology>
    </subcellularLocation>
</comment>
<dbReference type="Pfam" id="PF25426">
    <property type="entry name" value="AAA_lid_BCS1"/>
    <property type="match status" value="1"/>
</dbReference>
<dbReference type="InterPro" id="IPR003959">
    <property type="entry name" value="ATPase_AAA_core"/>
</dbReference>
<protein>
    <submittedName>
        <fullName evidence="16">P-loop containing nucleoside triphosphate hydrolase protein</fullName>
    </submittedName>
</protein>
<dbReference type="PROSITE" id="PS00674">
    <property type="entry name" value="AAA"/>
    <property type="match status" value="1"/>
</dbReference>
<evidence type="ECO:0000256" key="1">
    <source>
        <dbReference type="ARBA" id="ARBA00004434"/>
    </source>
</evidence>
<evidence type="ECO:0000313" key="17">
    <source>
        <dbReference type="Proteomes" id="UP001302812"/>
    </source>
</evidence>
<feature type="compositionally biased region" description="Low complexity" evidence="13">
    <location>
        <begin position="542"/>
        <end position="552"/>
    </location>
</feature>
<evidence type="ECO:0000256" key="3">
    <source>
        <dbReference type="ARBA" id="ARBA00022692"/>
    </source>
</evidence>
<feature type="region of interest" description="Disordered" evidence="13">
    <location>
        <begin position="389"/>
        <end position="424"/>
    </location>
</feature>
<comment type="catalytic activity">
    <reaction evidence="11">
        <text>ATP + H2O = ADP + phosphate + H(+)</text>
        <dbReference type="Rhea" id="RHEA:13065"/>
        <dbReference type="ChEBI" id="CHEBI:15377"/>
        <dbReference type="ChEBI" id="CHEBI:15378"/>
        <dbReference type="ChEBI" id="CHEBI:30616"/>
        <dbReference type="ChEBI" id="CHEBI:43474"/>
        <dbReference type="ChEBI" id="CHEBI:456216"/>
    </reaction>
    <physiologicalReaction direction="left-to-right" evidence="11">
        <dbReference type="Rhea" id="RHEA:13066"/>
    </physiologicalReaction>
</comment>
<evidence type="ECO:0000256" key="8">
    <source>
        <dbReference type="ARBA" id="ARBA00022989"/>
    </source>
</evidence>
<evidence type="ECO:0000313" key="16">
    <source>
        <dbReference type="EMBL" id="KAK4114526.1"/>
    </source>
</evidence>
<dbReference type="AlphaFoldDB" id="A0AAN6TI19"/>
<dbReference type="GO" id="GO:0016887">
    <property type="term" value="F:ATP hydrolysis activity"/>
    <property type="evidence" value="ECO:0007669"/>
    <property type="project" value="InterPro"/>
</dbReference>
<keyword evidence="6 16" id="KW-0378">Hydrolase</keyword>
<dbReference type="Gene3D" id="3.40.50.300">
    <property type="entry name" value="P-loop containing nucleotide triphosphate hydrolases"/>
    <property type="match status" value="1"/>
</dbReference>
<reference evidence="16" key="1">
    <citation type="journal article" date="2023" name="Mol. Phylogenet. Evol.">
        <title>Genome-scale phylogeny and comparative genomics of the fungal order Sordariales.</title>
        <authorList>
            <person name="Hensen N."/>
            <person name="Bonometti L."/>
            <person name="Westerberg I."/>
            <person name="Brannstrom I.O."/>
            <person name="Guillou S."/>
            <person name="Cros-Aarteil S."/>
            <person name="Calhoun S."/>
            <person name="Haridas S."/>
            <person name="Kuo A."/>
            <person name="Mondo S."/>
            <person name="Pangilinan J."/>
            <person name="Riley R."/>
            <person name="LaButti K."/>
            <person name="Andreopoulos B."/>
            <person name="Lipzen A."/>
            <person name="Chen C."/>
            <person name="Yan M."/>
            <person name="Daum C."/>
            <person name="Ng V."/>
            <person name="Clum A."/>
            <person name="Steindorff A."/>
            <person name="Ohm R.A."/>
            <person name="Martin F."/>
            <person name="Silar P."/>
            <person name="Natvig D.O."/>
            <person name="Lalanne C."/>
            <person name="Gautier V."/>
            <person name="Ament-Velasquez S.L."/>
            <person name="Kruys A."/>
            <person name="Hutchinson M.I."/>
            <person name="Powell A.J."/>
            <person name="Barry K."/>
            <person name="Miller A.N."/>
            <person name="Grigoriev I.V."/>
            <person name="Debuchy R."/>
            <person name="Gladieux P."/>
            <person name="Hiltunen Thoren M."/>
            <person name="Johannesson H."/>
        </authorList>
    </citation>
    <scope>NUCLEOTIDE SEQUENCE</scope>
    <source>
        <strain evidence="16">CBS 508.74</strain>
    </source>
</reference>
<keyword evidence="8" id="KW-1133">Transmembrane helix</keyword>
<evidence type="ECO:0000256" key="4">
    <source>
        <dbReference type="ARBA" id="ARBA00022741"/>
    </source>
</evidence>
<evidence type="ECO:0000256" key="5">
    <source>
        <dbReference type="ARBA" id="ARBA00022792"/>
    </source>
</evidence>
<reference evidence="16" key="2">
    <citation type="submission" date="2023-05" db="EMBL/GenBank/DDBJ databases">
        <authorList>
            <consortium name="Lawrence Berkeley National Laboratory"/>
            <person name="Steindorff A."/>
            <person name="Hensen N."/>
            <person name="Bonometti L."/>
            <person name="Westerberg I."/>
            <person name="Brannstrom I.O."/>
            <person name="Guillou S."/>
            <person name="Cros-Aarteil S."/>
            <person name="Calhoun S."/>
            <person name="Haridas S."/>
            <person name="Kuo A."/>
            <person name="Mondo S."/>
            <person name="Pangilinan J."/>
            <person name="Riley R."/>
            <person name="Labutti K."/>
            <person name="Andreopoulos B."/>
            <person name="Lipzen A."/>
            <person name="Chen C."/>
            <person name="Yanf M."/>
            <person name="Daum C."/>
            <person name="Ng V."/>
            <person name="Clum A."/>
            <person name="Ohm R."/>
            <person name="Martin F."/>
            <person name="Silar P."/>
            <person name="Natvig D."/>
            <person name="Lalanne C."/>
            <person name="Gautier V."/>
            <person name="Ament-Velasquez S.L."/>
            <person name="Kruys A."/>
            <person name="Hutchinson M.I."/>
            <person name="Powell A.J."/>
            <person name="Barry K."/>
            <person name="Miller A.N."/>
            <person name="Grigoriev I.V."/>
            <person name="Debuchy R."/>
            <person name="Gladieux P."/>
            <person name="Thoren M.H."/>
            <person name="Johannesson H."/>
        </authorList>
    </citation>
    <scope>NUCLEOTIDE SEQUENCE</scope>
    <source>
        <strain evidence="16">CBS 508.74</strain>
    </source>
</reference>
<keyword evidence="10" id="KW-0472">Membrane</keyword>
<evidence type="ECO:0000256" key="7">
    <source>
        <dbReference type="ARBA" id="ARBA00022840"/>
    </source>
</evidence>
<dbReference type="GO" id="GO:0005743">
    <property type="term" value="C:mitochondrial inner membrane"/>
    <property type="evidence" value="ECO:0007669"/>
    <property type="project" value="UniProtKB-SubCell"/>
</dbReference>
<evidence type="ECO:0000256" key="11">
    <source>
        <dbReference type="ARBA" id="ARBA00048778"/>
    </source>
</evidence>
<dbReference type="Proteomes" id="UP001302812">
    <property type="component" value="Unassembled WGS sequence"/>
</dbReference>
<dbReference type="SUPFAM" id="SSF52540">
    <property type="entry name" value="P-loop containing nucleoside triphosphate hydrolases"/>
    <property type="match status" value="1"/>
</dbReference>
<feature type="compositionally biased region" description="Pro residues" evidence="13">
    <location>
        <begin position="526"/>
        <end position="541"/>
    </location>
</feature>
<feature type="compositionally biased region" description="Polar residues" evidence="13">
    <location>
        <begin position="595"/>
        <end position="615"/>
    </location>
</feature>
<keyword evidence="3" id="KW-0812">Transmembrane</keyword>
<keyword evidence="17" id="KW-1185">Reference proteome</keyword>
<name>A0AAN6TI19_9PEZI</name>
<dbReference type="SMART" id="SM00382">
    <property type="entry name" value="AAA"/>
    <property type="match status" value="1"/>
</dbReference>
<keyword evidence="7 12" id="KW-0067">ATP-binding</keyword>
<keyword evidence="4 12" id="KW-0547">Nucleotide-binding</keyword>
<dbReference type="SMART" id="SM01024">
    <property type="entry name" value="BCS1_N"/>
    <property type="match status" value="1"/>
</dbReference>
<evidence type="ECO:0000256" key="10">
    <source>
        <dbReference type="ARBA" id="ARBA00023136"/>
    </source>
</evidence>
<evidence type="ECO:0000259" key="15">
    <source>
        <dbReference type="SMART" id="SM01024"/>
    </source>
</evidence>
<dbReference type="InterPro" id="IPR027417">
    <property type="entry name" value="P-loop_NTPase"/>
</dbReference>
<dbReference type="InterPro" id="IPR050747">
    <property type="entry name" value="Mitochondrial_chaperone_BCS1"/>
</dbReference>
<dbReference type="InterPro" id="IPR003960">
    <property type="entry name" value="ATPase_AAA_CS"/>
</dbReference>
<dbReference type="GO" id="GO:0005524">
    <property type="term" value="F:ATP binding"/>
    <property type="evidence" value="ECO:0007669"/>
    <property type="project" value="UniProtKB-KW"/>
</dbReference>
<evidence type="ECO:0000256" key="6">
    <source>
        <dbReference type="ARBA" id="ARBA00022801"/>
    </source>
</evidence>
<dbReference type="Pfam" id="PF00004">
    <property type="entry name" value="AAA"/>
    <property type="match status" value="2"/>
</dbReference>
<dbReference type="InterPro" id="IPR014851">
    <property type="entry name" value="BCS1_N"/>
</dbReference>
<gene>
    <name evidence="16" type="ORF">N656DRAFT_704785</name>
</gene>
<dbReference type="InterPro" id="IPR057495">
    <property type="entry name" value="AAA_lid_BCS1"/>
</dbReference>
<keyword evidence="5" id="KW-0999">Mitochondrion inner membrane</keyword>